<dbReference type="InterPro" id="IPR011033">
    <property type="entry name" value="PRC_barrel-like_sf"/>
</dbReference>
<gene>
    <name evidence="2" type="ORF">METZ01_LOCUS35599</name>
</gene>
<protein>
    <recommendedName>
        <fullName evidence="1">Ribosome maturation factor RimM PRC barrel domain-containing protein</fullName>
    </recommendedName>
</protein>
<dbReference type="SUPFAM" id="SSF50346">
    <property type="entry name" value="PRC-barrel domain"/>
    <property type="match status" value="1"/>
</dbReference>
<dbReference type="GO" id="GO:0043022">
    <property type="term" value="F:ribosome binding"/>
    <property type="evidence" value="ECO:0007669"/>
    <property type="project" value="InterPro"/>
</dbReference>
<name>A0A381QTN9_9ZZZZ</name>
<dbReference type="EMBL" id="UINC01001520">
    <property type="protein sequence ID" value="SUZ82745.1"/>
    <property type="molecule type" value="Genomic_DNA"/>
</dbReference>
<dbReference type="GO" id="GO:0005840">
    <property type="term" value="C:ribosome"/>
    <property type="evidence" value="ECO:0007669"/>
    <property type="project" value="InterPro"/>
</dbReference>
<evidence type="ECO:0000313" key="2">
    <source>
        <dbReference type="EMBL" id="SUZ82745.1"/>
    </source>
</evidence>
<dbReference type="Pfam" id="PF24986">
    <property type="entry name" value="PRC_RimM"/>
    <property type="match status" value="1"/>
</dbReference>
<organism evidence="2">
    <name type="scientific">marine metagenome</name>
    <dbReference type="NCBI Taxonomy" id="408172"/>
    <lineage>
        <taxon>unclassified sequences</taxon>
        <taxon>metagenomes</taxon>
        <taxon>ecological metagenomes</taxon>
    </lineage>
</organism>
<dbReference type="Gene3D" id="2.30.30.240">
    <property type="entry name" value="PRC-barrel domain"/>
    <property type="match status" value="1"/>
</dbReference>
<dbReference type="InterPro" id="IPR056792">
    <property type="entry name" value="PRC_RimM"/>
</dbReference>
<sequence length="142" mass="16245">MSRYFQAYVEDKALHLGASELLSREVKLRNKIGVGKHIRYRFEGVDTWDEAESLIGQYIFASVEDSDQINWIAKDLIGCTVKTVSGDLIGKLMEILWLPTNDVYVIRNREEEVLIPVVPEIIKEILLDKKLIIITPMDGLLN</sequence>
<dbReference type="InterPro" id="IPR011961">
    <property type="entry name" value="RimM"/>
</dbReference>
<reference evidence="2" key="1">
    <citation type="submission" date="2018-05" db="EMBL/GenBank/DDBJ databases">
        <authorList>
            <person name="Lanie J.A."/>
            <person name="Ng W.-L."/>
            <person name="Kazmierczak K.M."/>
            <person name="Andrzejewski T.M."/>
            <person name="Davidsen T.M."/>
            <person name="Wayne K.J."/>
            <person name="Tettelin H."/>
            <person name="Glass J.I."/>
            <person name="Rusch D."/>
            <person name="Podicherti R."/>
            <person name="Tsui H.-C.T."/>
            <person name="Winkler M.E."/>
        </authorList>
    </citation>
    <scope>NUCLEOTIDE SEQUENCE</scope>
</reference>
<accession>A0A381QTN9</accession>
<proteinExistence type="predicted"/>
<dbReference type="NCBIfam" id="TIGR02273">
    <property type="entry name" value="16S_RimM"/>
    <property type="match status" value="1"/>
</dbReference>
<dbReference type="PANTHER" id="PTHR33692:SF1">
    <property type="entry name" value="RIBOSOME MATURATION FACTOR RIMM"/>
    <property type="match status" value="1"/>
</dbReference>
<dbReference type="AlphaFoldDB" id="A0A381QTN9"/>
<dbReference type="GO" id="GO:0006364">
    <property type="term" value="P:rRNA processing"/>
    <property type="evidence" value="ECO:0007669"/>
    <property type="project" value="InterPro"/>
</dbReference>
<evidence type="ECO:0000259" key="1">
    <source>
        <dbReference type="Pfam" id="PF24986"/>
    </source>
</evidence>
<feature type="domain" description="Ribosome maturation factor RimM PRC barrel" evidence="1">
    <location>
        <begin position="74"/>
        <end position="140"/>
    </location>
</feature>
<dbReference type="PANTHER" id="PTHR33692">
    <property type="entry name" value="RIBOSOME MATURATION FACTOR RIMM"/>
    <property type="match status" value="1"/>
</dbReference>